<gene>
    <name evidence="2" type="ORF">H9631_04410</name>
</gene>
<evidence type="ECO:0000259" key="1">
    <source>
        <dbReference type="Pfam" id="PF14588"/>
    </source>
</evidence>
<dbReference type="PANTHER" id="PTHR43760:SF1">
    <property type="entry name" value="ENDORIBONUCLEASE L-PSP_CHORISMATE MUTASE-LIKE DOMAIN-CONTAINING PROTEIN"/>
    <property type="match status" value="1"/>
</dbReference>
<name>A0ABR8VHR9_9BACI</name>
<comment type="caution">
    <text evidence="2">The sequence shown here is derived from an EMBL/GenBank/DDBJ whole genome shotgun (WGS) entry which is preliminary data.</text>
</comment>
<dbReference type="PANTHER" id="PTHR43760">
    <property type="entry name" value="ENDORIBONUCLEASE-RELATED"/>
    <property type="match status" value="1"/>
</dbReference>
<dbReference type="InterPro" id="IPR013813">
    <property type="entry name" value="Endoribo_LPSP/chorism_mut-like"/>
</dbReference>
<dbReference type="CDD" id="cd02199">
    <property type="entry name" value="YjgF_YER057c_UK114_like_1"/>
    <property type="match status" value="1"/>
</dbReference>
<dbReference type="SUPFAM" id="SSF55298">
    <property type="entry name" value="YjgF-like"/>
    <property type="match status" value="1"/>
</dbReference>
<dbReference type="Proteomes" id="UP000648182">
    <property type="component" value="Unassembled WGS sequence"/>
</dbReference>
<dbReference type="InterPro" id="IPR035959">
    <property type="entry name" value="RutC-like_sf"/>
</dbReference>
<keyword evidence="3" id="KW-1185">Reference proteome</keyword>
<proteinExistence type="predicted"/>
<evidence type="ECO:0000313" key="2">
    <source>
        <dbReference type="EMBL" id="MBD8004315.1"/>
    </source>
</evidence>
<protein>
    <submittedName>
        <fullName evidence="2">RidA family protein</fullName>
    </submittedName>
</protein>
<sequence>MSIEARLQELNITLPELNDDAMSYALGVVSEKTVILSGQTPRVNGEQRYTGILGTPSINIEEAQDAARICIINLLGALKVLVGDLNQVERIVKINGYVASTNNFTEHSKVINAASMLLNDIFGEVRKHARVAIGLASLPGGAPVEIEMIVELKG</sequence>
<dbReference type="EMBL" id="JACSPV010000005">
    <property type="protein sequence ID" value="MBD8004315.1"/>
    <property type="molecule type" value="Genomic_DNA"/>
</dbReference>
<reference evidence="2 3" key="1">
    <citation type="submission" date="2020-08" db="EMBL/GenBank/DDBJ databases">
        <title>A Genomic Blueprint of the Chicken Gut Microbiome.</title>
        <authorList>
            <person name="Gilroy R."/>
            <person name="Ravi A."/>
            <person name="Getino M."/>
            <person name="Pursley I."/>
            <person name="Horton D.L."/>
            <person name="Alikhan N.-F."/>
            <person name="Baker D."/>
            <person name="Gharbi K."/>
            <person name="Hall N."/>
            <person name="Watson M."/>
            <person name="Adriaenssens E.M."/>
            <person name="Foster-Nyarko E."/>
            <person name="Jarju S."/>
            <person name="Secka A."/>
            <person name="Antonio M."/>
            <person name="Oren A."/>
            <person name="Chaudhuri R."/>
            <person name="La Ragione R.M."/>
            <person name="Hildebrand F."/>
            <person name="Pallen M.J."/>
        </authorList>
    </citation>
    <scope>NUCLEOTIDE SEQUENCE [LARGE SCALE GENOMIC DNA]</scope>
    <source>
        <strain evidence="2 3">Sa1BUA2</strain>
    </source>
</reference>
<evidence type="ECO:0000313" key="3">
    <source>
        <dbReference type="Proteomes" id="UP000648182"/>
    </source>
</evidence>
<dbReference type="RefSeq" id="WP_191810304.1">
    <property type="nucleotide sequence ID" value="NZ_JACSPV010000005.1"/>
</dbReference>
<dbReference type="Gene3D" id="3.30.1330.40">
    <property type="entry name" value="RutC-like"/>
    <property type="match status" value="1"/>
</dbReference>
<feature type="domain" description="Endoribonuclease L-PSP/chorismate mutase-like" evidence="1">
    <location>
        <begin position="4"/>
        <end position="133"/>
    </location>
</feature>
<accession>A0ABR8VHR9</accession>
<dbReference type="Pfam" id="PF14588">
    <property type="entry name" value="YjgF_endoribonc"/>
    <property type="match status" value="1"/>
</dbReference>
<organism evidence="2 3">
    <name type="scientific">Bacillus norwichensis</name>
    <dbReference type="NCBI Taxonomy" id="2762217"/>
    <lineage>
        <taxon>Bacteria</taxon>
        <taxon>Bacillati</taxon>
        <taxon>Bacillota</taxon>
        <taxon>Bacilli</taxon>
        <taxon>Bacillales</taxon>
        <taxon>Bacillaceae</taxon>
        <taxon>Bacillus</taxon>
    </lineage>
</organism>